<accession>A0A6B0YUZ6</accession>
<protein>
    <submittedName>
        <fullName evidence="2">Exo-alpha-sialidase</fullName>
    </submittedName>
</protein>
<sequence length="357" mass="40243">MSESTGENSSTERWIDPVCLPLSIDAQRPFVRLPDGELMAVEGNATVVSTDNGVSWQAPRPIYRGDEPGLPSPGPGIPRNSGQLMVTRDGVLVFVWIDKRVLNWDDATREPGADARGDLWAIRSLDKGESWIDRQRLFEGVCGHPPINIIETANGRIVVTNQFYLRRPGRNAVRVYSSGDGGRSWRGSNIIDLGGHGHHDGAFEPTFVQRRDGTLWMLIRTNWDRFWEAISYDEGLSWRIIRPSSIEASTSPGYLARLQSGRLLLVWNRLHPEGTESYARRSGQLSEDEASWHREELSIAFSEDEGGRWSTPRVIAREKDAWISYPYVFEHAPGQLWILTGQGDLRLRVAEEDLLGR</sequence>
<name>A0A6B0YUZ6_9CHLR</name>
<dbReference type="Pfam" id="PF13088">
    <property type="entry name" value="BNR_2"/>
    <property type="match status" value="1"/>
</dbReference>
<dbReference type="EMBL" id="VXRG01000087">
    <property type="protein sequence ID" value="MXY93809.1"/>
    <property type="molecule type" value="Genomic_DNA"/>
</dbReference>
<evidence type="ECO:0000259" key="1">
    <source>
        <dbReference type="Pfam" id="PF13088"/>
    </source>
</evidence>
<gene>
    <name evidence="2" type="ORF">F4Y42_10210</name>
</gene>
<feature type="domain" description="Sialidase" evidence="1">
    <location>
        <begin position="101"/>
        <end position="336"/>
    </location>
</feature>
<dbReference type="PANTHER" id="PTHR43752">
    <property type="entry name" value="BNR/ASP-BOX REPEAT FAMILY PROTEIN"/>
    <property type="match status" value="1"/>
</dbReference>
<dbReference type="PANTHER" id="PTHR43752:SF2">
    <property type="entry name" value="BNR_ASP-BOX REPEAT FAMILY PROTEIN"/>
    <property type="match status" value="1"/>
</dbReference>
<dbReference type="Gene3D" id="2.120.10.10">
    <property type="match status" value="1"/>
</dbReference>
<dbReference type="InterPro" id="IPR036278">
    <property type="entry name" value="Sialidase_sf"/>
</dbReference>
<dbReference type="AlphaFoldDB" id="A0A6B0YUZ6"/>
<proteinExistence type="predicted"/>
<dbReference type="SUPFAM" id="SSF50939">
    <property type="entry name" value="Sialidases"/>
    <property type="match status" value="1"/>
</dbReference>
<reference evidence="2" key="1">
    <citation type="submission" date="2019-09" db="EMBL/GenBank/DDBJ databases">
        <title>Characterisation of the sponge microbiome using genome-centric metagenomics.</title>
        <authorList>
            <person name="Engelberts J.P."/>
            <person name="Robbins S.J."/>
            <person name="De Goeij J.M."/>
            <person name="Aranda M."/>
            <person name="Bell S.C."/>
            <person name="Webster N.S."/>
        </authorList>
    </citation>
    <scope>NUCLEOTIDE SEQUENCE</scope>
    <source>
        <strain evidence="2">SB0664_bin_27</strain>
    </source>
</reference>
<dbReference type="InterPro" id="IPR011040">
    <property type="entry name" value="Sialidase"/>
</dbReference>
<organism evidence="2">
    <name type="scientific">Caldilineaceae bacterium SB0664_bin_27</name>
    <dbReference type="NCBI Taxonomy" id="2605260"/>
    <lineage>
        <taxon>Bacteria</taxon>
        <taxon>Bacillati</taxon>
        <taxon>Chloroflexota</taxon>
        <taxon>Caldilineae</taxon>
        <taxon>Caldilineales</taxon>
        <taxon>Caldilineaceae</taxon>
    </lineage>
</organism>
<evidence type="ECO:0000313" key="2">
    <source>
        <dbReference type="EMBL" id="MXY93809.1"/>
    </source>
</evidence>
<comment type="caution">
    <text evidence="2">The sequence shown here is derived from an EMBL/GenBank/DDBJ whole genome shotgun (WGS) entry which is preliminary data.</text>
</comment>
<dbReference type="CDD" id="cd15482">
    <property type="entry name" value="Sialidase_non-viral"/>
    <property type="match status" value="1"/>
</dbReference>